<comment type="caution">
    <text evidence="1">The sequence shown here is derived from an EMBL/GenBank/DDBJ whole genome shotgun (WGS) entry which is preliminary data.</text>
</comment>
<organism evidence="1 2">
    <name type="scientific">Slackia piriformis</name>
    <dbReference type="NCBI Taxonomy" id="626934"/>
    <lineage>
        <taxon>Bacteria</taxon>
        <taxon>Bacillati</taxon>
        <taxon>Actinomycetota</taxon>
        <taxon>Coriobacteriia</taxon>
        <taxon>Eggerthellales</taxon>
        <taxon>Eggerthellaceae</taxon>
        <taxon>Slackia</taxon>
    </lineage>
</organism>
<name>A0A943V2C0_9ACTN</name>
<accession>A0A943V2C0</accession>
<dbReference type="EMBL" id="JAGZSV010000340">
    <property type="protein sequence ID" value="MBS6941833.1"/>
    <property type="molecule type" value="Genomic_DNA"/>
</dbReference>
<gene>
    <name evidence="1" type="ORF">KH142_10305</name>
</gene>
<dbReference type="AlphaFoldDB" id="A0A943V2C0"/>
<reference evidence="1" key="1">
    <citation type="submission" date="2021-02" db="EMBL/GenBank/DDBJ databases">
        <title>Infant gut strain persistence is associated with maternal origin, phylogeny, and functional potential including surface adhesion and iron acquisition.</title>
        <authorList>
            <person name="Lou Y.C."/>
        </authorList>
    </citation>
    <scope>NUCLEOTIDE SEQUENCE</scope>
    <source>
        <strain evidence="1">L2_039_000G1_dasL2_039_000G1_concoct_11</strain>
    </source>
</reference>
<dbReference type="Proteomes" id="UP000727506">
    <property type="component" value="Unassembled WGS sequence"/>
</dbReference>
<protein>
    <submittedName>
        <fullName evidence="1">Uncharacterized protein</fullName>
    </submittedName>
</protein>
<sequence>MISVTMMADDANTSDFNVASCSSGSSSLRWRITNSTRHTAPTTMTAMTIGFVQPKLDALEKP</sequence>
<evidence type="ECO:0000313" key="2">
    <source>
        <dbReference type="Proteomes" id="UP000727506"/>
    </source>
</evidence>
<proteinExistence type="predicted"/>
<evidence type="ECO:0000313" key="1">
    <source>
        <dbReference type="EMBL" id="MBS6941833.1"/>
    </source>
</evidence>